<protein>
    <submittedName>
        <fullName evidence="2">DUF3489 domain-containing protein</fullName>
    </submittedName>
</protein>
<dbReference type="Proteomes" id="UP000283003">
    <property type="component" value="Unassembled WGS sequence"/>
</dbReference>
<accession>A0A437GWV6</accession>
<evidence type="ECO:0000313" key="2">
    <source>
        <dbReference type="EMBL" id="RVQ66605.1"/>
    </source>
</evidence>
<dbReference type="AlphaFoldDB" id="A0A437GWV6"/>
<organism evidence="2 3">
    <name type="scientific">Croceicoccus ponticola</name>
    <dbReference type="NCBI Taxonomy" id="2217664"/>
    <lineage>
        <taxon>Bacteria</taxon>
        <taxon>Pseudomonadati</taxon>
        <taxon>Pseudomonadota</taxon>
        <taxon>Alphaproteobacteria</taxon>
        <taxon>Sphingomonadales</taxon>
        <taxon>Erythrobacteraceae</taxon>
        <taxon>Croceicoccus</taxon>
    </lineage>
</organism>
<feature type="compositionally biased region" description="Basic residues" evidence="1">
    <location>
        <begin position="1"/>
        <end position="10"/>
    </location>
</feature>
<evidence type="ECO:0000256" key="1">
    <source>
        <dbReference type="SAM" id="MobiDB-lite"/>
    </source>
</evidence>
<proteinExistence type="predicted"/>
<comment type="caution">
    <text evidence="2">The sequence shown here is derived from an EMBL/GenBank/DDBJ whole genome shotgun (WGS) entry which is preliminary data.</text>
</comment>
<reference evidence="2 3" key="1">
    <citation type="submission" date="2018-12" db="EMBL/GenBank/DDBJ databases">
        <title>Croceicoccus ponticola sp. nov., a lipolytic bacterium isolated from seawater.</title>
        <authorList>
            <person name="Yoon J.-H."/>
        </authorList>
    </citation>
    <scope>NUCLEOTIDE SEQUENCE [LARGE SCALE GENOMIC DNA]</scope>
    <source>
        <strain evidence="2 3">GM-16</strain>
    </source>
</reference>
<gene>
    <name evidence="2" type="ORF">EKN06_10260</name>
</gene>
<sequence length="96" mass="10509">MKKPRTRKYARQLSETDAPEARCRTAAKNAKPQSKSDTLVALLSRGEGATLDDMIAATGWLPHTTRAALTGLRKKGHDITSEKVDGVRTYRIMVAA</sequence>
<dbReference type="InterPro" id="IPR021880">
    <property type="entry name" value="DUF3489"/>
</dbReference>
<dbReference type="Pfam" id="PF11994">
    <property type="entry name" value="DUF3489"/>
    <property type="match status" value="1"/>
</dbReference>
<keyword evidence="3" id="KW-1185">Reference proteome</keyword>
<name>A0A437GWV6_9SPHN</name>
<dbReference type="OrthoDB" id="7206991at2"/>
<dbReference type="EMBL" id="RXOL01000004">
    <property type="protein sequence ID" value="RVQ66605.1"/>
    <property type="molecule type" value="Genomic_DNA"/>
</dbReference>
<feature type="region of interest" description="Disordered" evidence="1">
    <location>
        <begin position="1"/>
        <end position="35"/>
    </location>
</feature>
<evidence type="ECO:0000313" key="3">
    <source>
        <dbReference type="Proteomes" id="UP000283003"/>
    </source>
</evidence>